<evidence type="ECO:0000256" key="16">
    <source>
        <dbReference type="ARBA" id="ARBA00047594"/>
    </source>
</evidence>
<reference evidence="18 19" key="1">
    <citation type="journal article" date="2019" name="Int. J. Syst. Evol. Microbiol.">
        <title>The Global Catalogue of Microorganisms (GCM) 10K type strain sequencing project: providing services to taxonomists for standard genome sequencing and annotation.</title>
        <authorList>
            <consortium name="The Broad Institute Genomics Platform"/>
            <consortium name="The Broad Institute Genome Sequencing Center for Infectious Disease"/>
            <person name="Wu L."/>
            <person name="Ma J."/>
        </authorList>
    </citation>
    <scope>NUCLEOTIDE SEQUENCE [LARGE SCALE GENOMIC DNA]</scope>
    <source>
        <strain evidence="18 19">JCM 11445</strain>
    </source>
</reference>
<feature type="transmembrane region" description="Helical" evidence="17">
    <location>
        <begin position="227"/>
        <end position="246"/>
    </location>
</feature>
<gene>
    <name evidence="17" type="primary">uppP</name>
    <name evidence="18" type="ORF">GCM10009576_004380</name>
</gene>
<comment type="miscellaneous">
    <text evidence="17">Bacitracin is thought to be involved in the inhibition of peptidoglycan synthesis by sequestering undecaprenyl diphosphate, thereby reducing the pool of lipid carrier available.</text>
</comment>
<dbReference type="NCBIfam" id="NF001392">
    <property type="entry name" value="PRK00281.2-1"/>
    <property type="match status" value="1"/>
</dbReference>
<comment type="function">
    <text evidence="17">Catalyzes the dephosphorylation of undecaprenyl diphosphate (UPP). Confers resistance to bacitracin.</text>
</comment>
<evidence type="ECO:0000256" key="3">
    <source>
        <dbReference type="ARBA" id="ARBA00012374"/>
    </source>
</evidence>
<keyword evidence="6 17" id="KW-0812">Transmembrane</keyword>
<keyword evidence="7 17" id="KW-0378">Hydrolase</keyword>
<evidence type="ECO:0000256" key="14">
    <source>
        <dbReference type="ARBA" id="ARBA00032707"/>
    </source>
</evidence>
<keyword evidence="13 17" id="KW-0961">Cell wall biogenesis/degradation</keyword>
<evidence type="ECO:0000256" key="6">
    <source>
        <dbReference type="ARBA" id="ARBA00022692"/>
    </source>
</evidence>
<keyword evidence="8 17" id="KW-0133">Cell shape</keyword>
<dbReference type="HAMAP" id="MF_01006">
    <property type="entry name" value="Undec_diphosphatase"/>
    <property type="match status" value="1"/>
</dbReference>
<evidence type="ECO:0000256" key="5">
    <source>
        <dbReference type="ARBA" id="ARBA00022475"/>
    </source>
</evidence>
<name>A0ABN1RZ47_9ACTN</name>
<keyword evidence="9 17" id="KW-0573">Peptidoglycan synthesis</keyword>
<dbReference type="PANTHER" id="PTHR30622">
    <property type="entry name" value="UNDECAPRENYL-DIPHOSPHATASE"/>
    <property type="match status" value="1"/>
</dbReference>
<dbReference type="EC" id="3.6.1.27" evidence="3 17"/>
<dbReference type="NCBIfam" id="TIGR00753">
    <property type="entry name" value="undec_PP_bacA"/>
    <property type="match status" value="1"/>
</dbReference>
<feature type="transmembrane region" description="Helical" evidence="17">
    <location>
        <begin position="156"/>
        <end position="174"/>
    </location>
</feature>
<dbReference type="PANTHER" id="PTHR30622:SF3">
    <property type="entry name" value="UNDECAPRENYL-DIPHOSPHATASE"/>
    <property type="match status" value="1"/>
</dbReference>
<protein>
    <recommendedName>
        <fullName evidence="4 17">Undecaprenyl-diphosphatase</fullName>
        <ecNumber evidence="3 17">3.6.1.27</ecNumber>
    </recommendedName>
    <alternativeName>
        <fullName evidence="15 17">Bacitracin resistance protein</fullName>
    </alternativeName>
    <alternativeName>
        <fullName evidence="14 17">Undecaprenyl pyrophosphate phosphatase</fullName>
    </alternativeName>
</protein>
<evidence type="ECO:0000256" key="4">
    <source>
        <dbReference type="ARBA" id="ARBA00021581"/>
    </source>
</evidence>
<evidence type="ECO:0000256" key="13">
    <source>
        <dbReference type="ARBA" id="ARBA00023316"/>
    </source>
</evidence>
<evidence type="ECO:0000256" key="15">
    <source>
        <dbReference type="ARBA" id="ARBA00032932"/>
    </source>
</evidence>
<proteinExistence type="inferred from homology"/>
<evidence type="ECO:0000256" key="2">
    <source>
        <dbReference type="ARBA" id="ARBA00010621"/>
    </source>
</evidence>
<comment type="catalytic activity">
    <reaction evidence="16 17">
        <text>di-trans,octa-cis-undecaprenyl diphosphate + H2O = di-trans,octa-cis-undecaprenyl phosphate + phosphate + H(+)</text>
        <dbReference type="Rhea" id="RHEA:28094"/>
        <dbReference type="ChEBI" id="CHEBI:15377"/>
        <dbReference type="ChEBI" id="CHEBI:15378"/>
        <dbReference type="ChEBI" id="CHEBI:43474"/>
        <dbReference type="ChEBI" id="CHEBI:58405"/>
        <dbReference type="ChEBI" id="CHEBI:60392"/>
        <dbReference type="EC" id="3.6.1.27"/>
    </reaction>
</comment>
<evidence type="ECO:0000256" key="11">
    <source>
        <dbReference type="ARBA" id="ARBA00023136"/>
    </source>
</evidence>
<evidence type="ECO:0000256" key="7">
    <source>
        <dbReference type="ARBA" id="ARBA00022801"/>
    </source>
</evidence>
<evidence type="ECO:0000313" key="19">
    <source>
        <dbReference type="Proteomes" id="UP001500033"/>
    </source>
</evidence>
<dbReference type="Proteomes" id="UP001500033">
    <property type="component" value="Unassembled WGS sequence"/>
</dbReference>
<keyword evidence="19" id="KW-1185">Reference proteome</keyword>
<keyword evidence="5 17" id="KW-1003">Cell membrane</keyword>
<feature type="transmembrane region" description="Helical" evidence="17">
    <location>
        <begin position="292"/>
        <end position="311"/>
    </location>
</feature>
<dbReference type="EMBL" id="BAAAIE010000001">
    <property type="protein sequence ID" value="GAA0968309.1"/>
    <property type="molecule type" value="Genomic_DNA"/>
</dbReference>
<evidence type="ECO:0000256" key="10">
    <source>
        <dbReference type="ARBA" id="ARBA00022989"/>
    </source>
</evidence>
<evidence type="ECO:0000256" key="1">
    <source>
        <dbReference type="ARBA" id="ARBA00004651"/>
    </source>
</evidence>
<evidence type="ECO:0000313" key="18">
    <source>
        <dbReference type="EMBL" id="GAA0968309.1"/>
    </source>
</evidence>
<evidence type="ECO:0000256" key="9">
    <source>
        <dbReference type="ARBA" id="ARBA00022984"/>
    </source>
</evidence>
<accession>A0ABN1RZ47</accession>
<dbReference type="InterPro" id="IPR003824">
    <property type="entry name" value="UppP"/>
</dbReference>
<keyword evidence="11 17" id="KW-0472">Membrane</keyword>
<feature type="transmembrane region" description="Helical" evidence="17">
    <location>
        <begin position="258"/>
        <end position="280"/>
    </location>
</feature>
<keyword evidence="12 17" id="KW-0046">Antibiotic resistance</keyword>
<feature type="transmembrane region" description="Helical" evidence="17">
    <location>
        <begin position="128"/>
        <end position="150"/>
    </location>
</feature>
<dbReference type="Pfam" id="PF02673">
    <property type="entry name" value="BacA"/>
    <property type="match status" value="1"/>
</dbReference>
<organism evidence="18 19">
    <name type="scientific">Streptomyces rhizosphaericus</name>
    <dbReference type="NCBI Taxonomy" id="114699"/>
    <lineage>
        <taxon>Bacteria</taxon>
        <taxon>Bacillati</taxon>
        <taxon>Actinomycetota</taxon>
        <taxon>Actinomycetes</taxon>
        <taxon>Kitasatosporales</taxon>
        <taxon>Streptomycetaceae</taxon>
        <taxon>Streptomyces</taxon>
        <taxon>Streptomyces violaceusniger group</taxon>
    </lineage>
</organism>
<keyword evidence="10 17" id="KW-1133">Transmembrane helix</keyword>
<evidence type="ECO:0000256" key="12">
    <source>
        <dbReference type="ARBA" id="ARBA00023251"/>
    </source>
</evidence>
<feature type="transmembrane region" description="Helical" evidence="17">
    <location>
        <begin position="81"/>
        <end position="101"/>
    </location>
</feature>
<sequence length="313" mass="33409">MPDLGGPFADWPPSPLIVYRPVDNRSRNETGGTDHVSAINIGQAVVLGVVEGVTEFLPVSSTGHLKITEGLMDIPVDDKSVVAFTAVIQVGAIAAVLLYFFRDIRRFATAWARGLVNREERHHHDYKFAWWVIYATIPIVVVGLAAKPLIEGPLASLWVVAASLIVGSGLMWLADRMGRHKRGEDDTSVKDAMLVGSSQILALLFPGFSRSGATMSTGLMLDLDRVAATRLSFFLGIPSLTGAGLYELKDAMGGGVGTMPLAVGTVVSFAVAYASIAWLLKFVAKHSFNAFVIYRIVIGLALFGLLGAGALNA</sequence>
<evidence type="ECO:0000256" key="8">
    <source>
        <dbReference type="ARBA" id="ARBA00022960"/>
    </source>
</evidence>
<comment type="similarity">
    <text evidence="2 17">Belongs to the UppP family.</text>
</comment>
<evidence type="ECO:0000256" key="17">
    <source>
        <dbReference type="HAMAP-Rule" id="MF_01006"/>
    </source>
</evidence>
<comment type="subcellular location">
    <subcellularLocation>
        <location evidence="1 17">Cell membrane</location>
        <topology evidence="1 17">Multi-pass membrane protein</topology>
    </subcellularLocation>
</comment>
<comment type="caution">
    <text evidence="18">The sequence shown here is derived from an EMBL/GenBank/DDBJ whole genome shotgun (WGS) entry which is preliminary data.</text>
</comment>